<protein>
    <submittedName>
        <fullName evidence="7">DUF1778 domain-containing protein</fullName>
    </submittedName>
</protein>
<evidence type="ECO:0000256" key="3">
    <source>
        <dbReference type="ARBA" id="ARBA00023015"/>
    </source>
</evidence>
<accession>A0ABU4ZB51</accession>
<dbReference type="EMBL" id="JAVIJC010000067">
    <property type="protein sequence ID" value="MDX8496513.1"/>
    <property type="molecule type" value="Genomic_DNA"/>
</dbReference>
<organism evidence="7 8">
    <name type="scientific">Mesorhizobium captivum</name>
    <dbReference type="NCBI Taxonomy" id="3072319"/>
    <lineage>
        <taxon>Bacteria</taxon>
        <taxon>Pseudomonadati</taxon>
        <taxon>Pseudomonadota</taxon>
        <taxon>Alphaproteobacteria</taxon>
        <taxon>Hyphomicrobiales</taxon>
        <taxon>Phyllobacteriaceae</taxon>
        <taxon>Mesorhizobium</taxon>
    </lineage>
</organism>
<gene>
    <name evidence="7" type="ORF">RFN29_33920</name>
</gene>
<comment type="similarity">
    <text evidence="6">Belongs to the TacA antitoxin family.</text>
</comment>
<dbReference type="PANTHER" id="PTHR35401">
    <property type="entry name" value="COPG FAMILY HELIX-TURN-HELIX PROTEIN-RELATED-RELATED"/>
    <property type="match status" value="1"/>
</dbReference>
<dbReference type="Pfam" id="PF08681">
    <property type="entry name" value="TacA1"/>
    <property type="match status" value="1"/>
</dbReference>
<reference evidence="7 8" key="1">
    <citation type="submission" date="2023-08" db="EMBL/GenBank/DDBJ databases">
        <title>Implementing the SeqCode for naming new Mesorhizobium species isolated from Vachellia karroo root nodules.</title>
        <authorList>
            <person name="Van Lill M."/>
        </authorList>
    </citation>
    <scope>NUCLEOTIDE SEQUENCE [LARGE SCALE GENOMIC DNA]</scope>
    <source>
        <strain evidence="7 8">VK22B</strain>
    </source>
</reference>
<dbReference type="InterPro" id="IPR010985">
    <property type="entry name" value="Ribbon_hlx_hlx"/>
</dbReference>
<evidence type="ECO:0000256" key="4">
    <source>
        <dbReference type="ARBA" id="ARBA00023125"/>
    </source>
</evidence>
<dbReference type="SUPFAM" id="SSF47598">
    <property type="entry name" value="Ribbon-helix-helix"/>
    <property type="match status" value="1"/>
</dbReference>
<comment type="caution">
    <text evidence="7">The sequence shown here is derived from an EMBL/GenBank/DDBJ whole genome shotgun (WGS) entry which is preliminary data.</text>
</comment>
<evidence type="ECO:0000256" key="6">
    <source>
        <dbReference type="ARBA" id="ARBA00049988"/>
    </source>
</evidence>
<keyword evidence="3" id="KW-0805">Transcription regulation</keyword>
<keyword evidence="1" id="KW-0678">Repressor</keyword>
<dbReference type="Proteomes" id="UP001271249">
    <property type="component" value="Unassembled WGS sequence"/>
</dbReference>
<keyword evidence="5" id="KW-0804">Transcription</keyword>
<evidence type="ECO:0000256" key="1">
    <source>
        <dbReference type="ARBA" id="ARBA00022491"/>
    </source>
</evidence>
<evidence type="ECO:0000256" key="5">
    <source>
        <dbReference type="ARBA" id="ARBA00023163"/>
    </source>
</evidence>
<evidence type="ECO:0000313" key="7">
    <source>
        <dbReference type="EMBL" id="MDX8496513.1"/>
    </source>
</evidence>
<evidence type="ECO:0000313" key="8">
    <source>
        <dbReference type="Proteomes" id="UP001271249"/>
    </source>
</evidence>
<keyword evidence="8" id="KW-1185">Reference proteome</keyword>
<dbReference type="InterPro" id="IPR014795">
    <property type="entry name" value="TacA_1-like"/>
</dbReference>
<dbReference type="PANTHER" id="PTHR35401:SF1">
    <property type="entry name" value="CYTOPLASMIC PROTEIN"/>
    <property type="match status" value="1"/>
</dbReference>
<name>A0ABU4ZB51_9HYPH</name>
<proteinExistence type="inferred from homology"/>
<keyword evidence="2" id="KW-1277">Toxin-antitoxin system</keyword>
<keyword evidence="4" id="KW-0238">DNA-binding</keyword>
<evidence type="ECO:0000256" key="2">
    <source>
        <dbReference type="ARBA" id="ARBA00022649"/>
    </source>
</evidence>
<dbReference type="Gene3D" id="1.20.5.780">
    <property type="entry name" value="Single helix bin"/>
    <property type="match status" value="1"/>
</dbReference>
<sequence length="96" mass="10954">MKHETPDTSKRSTLNMRIKPEERGLIDEAARTLGKTRTDFILDAARRVAEDTLLDRTLIKVSPEAYAEFRALLDVPAKSNERLSELMNASLPWEIK</sequence>